<reference evidence="1 2" key="1">
    <citation type="journal article" date="2023" name="G3 (Bethesda)">
        <title>A chromosome-length genome assembly and annotation of blackberry (Rubus argutus, cv. 'Hillquist').</title>
        <authorList>
            <person name="Bruna T."/>
            <person name="Aryal R."/>
            <person name="Dudchenko O."/>
            <person name="Sargent D.J."/>
            <person name="Mead D."/>
            <person name="Buti M."/>
            <person name="Cavallini A."/>
            <person name="Hytonen T."/>
            <person name="Andres J."/>
            <person name="Pham M."/>
            <person name="Weisz D."/>
            <person name="Mascagni F."/>
            <person name="Usai G."/>
            <person name="Natali L."/>
            <person name="Bassil N."/>
            <person name="Fernandez G.E."/>
            <person name="Lomsadze A."/>
            <person name="Armour M."/>
            <person name="Olukolu B."/>
            <person name="Poorten T."/>
            <person name="Britton C."/>
            <person name="Davik J."/>
            <person name="Ashrafi H."/>
            <person name="Aiden E.L."/>
            <person name="Borodovsky M."/>
            <person name="Worthington M."/>
        </authorList>
    </citation>
    <scope>NUCLEOTIDE SEQUENCE [LARGE SCALE GENOMIC DNA]</scope>
    <source>
        <strain evidence="1">PI 553951</strain>
    </source>
</reference>
<dbReference type="PANTHER" id="PTHR38224">
    <property type="entry name" value="PHLOEM SPECIFIC PROTEIN"/>
    <property type="match status" value="1"/>
</dbReference>
<evidence type="ECO:0000313" key="2">
    <source>
        <dbReference type="Proteomes" id="UP001457282"/>
    </source>
</evidence>
<dbReference type="EMBL" id="JBEDUW010000005">
    <property type="protein sequence ID" value="KAK9926805.1"/>
    <property type="molecule type" value="Genomic_DNA"/>
</dbReference>
<sequence length="118" mass="13835">MRRSSYDYTTKHQNGSDYYSHVNRMARAPSVLTDVPHHGALFNNNQVMRPGHYDQYQQQQHSPEPVRGVVEVTERVTQFDNNGNCMVMEETIDVESDGFIQEKHKGFELCKWRTFKAR</sequence>
<proteinExistence type="predicted"/>
<evidence type="ECO:0000313" key="1">
    <source>
        <dbReference type="EMBL" id="KAK9926805.1"/>
    </source>
</evidence>
<dbReference type="Proteomes" id="UP001457282">
    <property type="component" value="Unassembled WGS sequence"/>
</dbReference>
<dbReference type="AlphaFoldDB" id="A0AAW1WU26"/>
<dbReference type="PANTHER" id="PTHR38224:SF1">
    <property type="entry name" value="PHLOEM SPECIFIC PROTEIN"/>
    <property type="match status" value="1"/>
</dbReference>
<keyword evidence="2" id="KW-1185">Reference proteome</keyword>
<protein>
    <submittedName>
        <fullName evidence="1">Uncharacterized protein</fullName>
    </submittedName>
</protein>
<organism evidence="1 2">
    <name type="scientific">Rubus argutus</name>
    <name type="common">Southern blackberry</name>
    <dbReference type="NCBI Taxonomy" id="59490"/>
    <lineage>
        <taxon>Eukaryota</taxon>
        <taxon>Viridiplantae</taxon>
        <taxon>Streptophyta</taxon>
        <taxon>Embryophyta</taxon>
        <taxon>Tracheophyta</taxon>
        <taxon>Spermatophyta</taxon>
        <taxon>Magnoliopsida</taxon>
        <taxon>eudicotyledons</taxon>
        <taxon>Gunneridae</taxon>
        <taxon>Pentapetalae</taxon>
        <taxon>rosids</taxon>
        <taxon>fabids</taxon>
        <taxon>Rosales</taxon>
        <taxon>Rosaceae</taxon>
        <taxon>Rosoideae</taxon>
        <taxon>Rosoideae incertae sedis</taxon>
        <taxon>Rubus</taxon>
    </lineage>
</organism>
<gene>
    <name evidence="1" type="ORF">M0R45_024016</name>
</gene>
<comment type="caution">
    <text evidence="1">The sequence shown here is derived from an EMBL/GenBank/DDBJ whole genome shotgun (WGS) entry which is preliminary data.</text>
</comment>
<name>A0AAW1WU26_RUBAR</name>
<accession>A0AAW1WU26</accession>